<dbReference type="STRING" id="574375.AZF08_01625"/>
<proteinExistence type="inferred from homology"/>
<dbReference type="EMBL" id="JOTM01000001">
    <property type="protein sequence ID" value="KEK25950.1"/>
    <property type="molecule type" value="Genomic_DNA"/>
</dbReference>
<keyword evidence="2" id="KW-0560">Oxidoreductase</keyword>
<dbReference type="PANTHER" id="PTHR43180">
    <property type="entry name" value="3-OXOACYL-(ACYL-CARRIER-PROTEIN) REDUCTASE (AFU_ORTHOLOGUE AFUA_6G11210)"/>
    <property type="match status" value="1"/>
</dbReference>
<accession>A0A073KHD9</accession>
<dbReference type="eggNOG" id="COG4221">
    <property type="taxonomic scope" value="Bacteria"/>
</dbReference>
<keyword evidence="4" id="KW-1185">Reference proteome</keyword>
<evidence type="ECO:0000313" key="4">
    <source>
        <dbReference type="Proteomes" id="UP000027778"/>
    </source>
</evidence>
<dbReference type="GO" id="GO:0016491">
    <property type="term" value="F:oxidoreductase activity"/>
    <property type="evidence" value="ECO:0007669"/>
    <property type="project" value="UniProtKB-KW"/>
</dbReference>
<dbReference type="AlphaFoldDB" id="A0A073KHD9"/>
<evidence type="ECO:0000256" key="1">
    <source>
        <dbReference type="ARBA" id="ARBA00006484"/>
    </source>
</evidence>
<dbReference type="Pfam" id="PF00106">
    <property type="entry name" value="adh_short"/>
    <property type="match status" value="1"/>
</dbReference>
<dbReference type="OrthoDB" id="5786478at2"/>
<protein>
    <recommendedName>
        <fullName evidence="5">SDR family oxidoreductase</fullName>
    </recommendedName>
</protein>
<sequence>MTVRLTEGVMMMKLAGKVAVVTGGGIGIGRSTALLLAGQGAKVIVTDIDKENGQATVDEIVDLGGEAFFVTHDMGKQGDWQHVIGVAIEAYNRIDMLFNNAVLYKIDSIFSRQQGNDSNVLCINDVWIEIKQLTSSFMKQQEEVMLSDLPIFGIISAKNSSFHTVETLV</sequence>
<dbReference type="NCBIfam" id="NF005224">
    <property type="entry name" value="PRK06720.1"/>
    <property type="match status" value="1"/>
</dbReference>
<dbReference type="SUPFAM" id="SSF51735">
    <property type="entry name" value="NAD(P)-binding Rossmann-fold domains"/>
    <property type="match status" value="1"/>
</dbReference>
<evidence type="ECO:0000256" key="2">
    <source>
        <dbReference type="ARBA" id="ARBA00023002"/>
    </source>
</evidence>
<gene>
    <name evidence="3" type="ORF">BAGA_01550</name>
</gene>
<evidence type="ECO:0000313" key="3">
    <source>
        <dbReference type="EMBL" id="KEK25950.1"/>
    </source>
</evidence>
<dbReference type="PRINTS" id="PR00081">
    <property type="entry name" value="GDHRDH"/>
</dbReference>
<dbReference type="PANTHER" id="PTHR43180:SF66">
    <property type="entry name" value="SHORT-CHAIN DEHYDROGENASE_REDUCTASE FAMILY PROTEIN"/>
    <property type="match status" value="1"/>
</dbReference>
<dbReference type="InterPro" id="IPR036291">
    <property type="entry name" value="NAD(P)-bd_dom_sf"/>
</dbReference>
<name>A0A073KHD9_9BACI</name>
<dbReference type="RefSeq" id="WP_033672298.1">
    <property type="nucleotide sequence ID" value="NZ_JOTM01000001.1"/>
</dbReference>
<comment type="caution">
    <text evidence="3">The sequence shown here is derived from an EMBL/GenBank/DDBJ whole genome shotgun (WGS) entry which is preliminary data.</text>
</comment>
<evidence type="ECO:0008006" key="5">
    <source>
        <dbReference type="Google" id="ProtNLM"/>
    </source>
</evidence>
<comment type="similarity">
    <text evidence="1">Belongs to the short-chain dehydrogenases/reductases (SDR) family.</text>
</comment>
<dbReference type="InterPro" id="IPR002347">
    <property type="entry name" value="SDR_fam"/>
</dbReference>
<organism evidence="3 4">
    <name type="scientific">Bacillus gaemokensis</name>
    <dbReference type="NCBI Taxonomy" id="574375"/>
    <lineage>
        <taxon>Bacteria</taxon>
        <taxon>Bacillati</taxon>
        <taxon>Bacillota</taxon>
        <taxon>Bacilli</taxon>
        <taxon>Bacillales</taxon>
        <taxon>Bacillaceae</taxon>
        <taxon>Bacillus</taxon>
        <taxon>Bacillus cereus group</taxon>
    </lineage>
</organism>
<dbReference type="Proteomes" id="UP000027778">
    <property type="component" value="Unassembled WGS sequence"/>
</dbReference>
<reference evidence="3 4" key="1">
    <citation type="submission" date="2014-06" db="EMBL/GenBank/DDBJ databases">
        <title>Draft genome sequence of Bacillus gaemokensis JCM 15801 (MCCC 1A00707).</title>
        <authorList>
            <person name="Lai Q."/>
            <person name="Liu Y."/>
            <person name="Shao Z."/>
        </authorList>
    </citation>
    <scope>NUCLEOTIDE SEQUENCE [LARGE SCALE GENOMIC DNA]</scope>
    <source>
        <strain evidence="3 4">JCM 15801</strain>
    </source>
</reference>
<dbReference type="Gene3D" id="3.40.50.720">
    <property type="entry name" value="NAD(P)-binding Rossmann-like Domain"/>
    <property type="match status" value="1"/>
</dbReference>